<comment type="similarity">
    <text evidence="3">Belongs to the COPE family.</text>
</comment>
<dbReference type="Gene3D" id="1.25.40.10">
    <property type="entry name" value="Tetratricopeptide repeat domain"/>
    <property type="match status" value="1"/>
</dbReference>
<evidence type="ECO:0000313" key="12">
    <source>
        <dbReference type="EMBL" id="JAT71316.1"/>
    </source>
</evidence>
<dbReference type="GO" id="GO:0015031">
    <property type="term" value="P:protein transport"/>
    <property type="evidence" value="ECO:0007669"/>
    <property type="project" value="UniProtKB-KW"/>
</dbReference>
<evidence type="ECO:0000256" key="1">
    <source>
        <dbReference type="ARBA" id="ARBA00004255"/>
    </source>
</evidence>
<dbReference type="GO" id="GO:0006890">
    <property type="term" value="P:retrograde vesicle-mediated transport, Golgi to endoplasmic reticulum"/>
    <property type="evidence" value="ECO:0007669"/>
    <property type="project" value="InterPro"/>
</dbReference>
<dbReference type="GO" id="GO:0006888">
    <property type="term" value="P:endoplasmic reticulum to Golgi vesicle-mediated transport"/>
    <property type="evidence" value="ECO:0007669"/>
    <property type="project" value="TreeGrafter"/>
</dbReference>
<keyword evidence="7" id="KW-0653">Protein transport</keyword>
<keyword evidence="6" id="KW-0931">ER-Golgi transport</keyword>
<sequence>FRCRFALSDEDGSARQVDPDTGVCCPESVAVCAMASPDPLFSVRNNFYLGAYQTAISDASSLTGLSEDQKLERDTFVYRSYVELGSYEMVLSEIPADAPPPLAAVRQLASYHKAGPSPSSPVPDALEAGLSDGALSSDPTYLYVTALVRFLRGDAAGALRLAGPARTLELLALSVQVMLSLHRPDAAERQLRAMAAIDDDATLTQLAGAWVALAAGGPRVREAASIYQELGDRFAWTPRLHAGLASAQACMGRWEDAEAELLQAVEKNPKDPDSLANLAVVSLHLGKPAGRYLGVLKDVAPSHALLERRAAAEEAFDRAASGITA</sequence>
<feature type="non-terminal residue" evidence="12">
    <location>
        <position position="1"/>
    </location>
</feature>
<evidence type="ECO:0000256" key="9">
    <source>
        <dbReference type="ARBA" id="ARBA00023136"/>
    </source>
</evidence>
<dbReference type="GO" id="GO:0000139">
    <property type="term" value="C:Golgi membrane"/>
    <property type="evidence" value="ECO:0007669"/>
    <property type="project" value="UniProtKB-SubCell"/>
</dbReference>
<dbReference type="GO" id="GO:0006891">
    <property type="term" value="P:intra-Golgi vesicle-mediated transport"/>
    <property type="evidence" value="ECO:0007669"/>
    <property type="project" value="TreeGrafter"/>
</dbReference>
<dbReference type="AlphaFoldDB" id="A0A1D1ZWJ5"/>
<evidence type="ECO:0000256" key="10">
    <source>
        <dbReference type="ARBA" id="ARBA00023329"/>
    </source>
</evidence>
<dbReference type="SUPFAM" id="SSF48452">
    <property type="entry name" value="TPR-like"/>
    <property type="match status" value="1"/>
</dbReference>
<evidence type="ECO:0000256" key="4">
    <source>
        <dbReference type="ARBA" id="ARBA00022448"/>
    </source>
</evidence>
<evidence type="ECO:0000256" key="5">
    <source>
        <dbReference type="ARBA" id="ARBA00022490"/>
    </source>
</evidence>
<dbReference type="PANTHER" id="PTHR10805">
    <property type="entry name" value="COATOMER SUBUNIT EPSILON"/>
    <property type="match status" value="1"/>
</dbReference>
<reference evidence="12" key="1">
    <citation type="submission" date="2015-08" db="EMBL/GenBank/DDBJ databases">
        <authorList>
            <person name="Babu N.S."/>
            <person name="Beckwith C.J."/>
            <person name="Beseler K.G."/>
            <person name="Brison A."/>
            <person name="Carone J.V."/>
            <person name="Caskin T.P."/>
            <person name="Diamond M."/>
            <person name="Durham M.E."/>
            <person name="Foxe J.M."/>
            <person name="Go M."/>
            <person name="Henderson B.A."/>
            <person name="Jones I.B."/>
            <person name="McGettigan J.A."/>
            <person name="Micheletti S.J."/>
            <person name="Nasrallah M.E."/>
            <person name="Ortiz D."/>
            <person name="Piller C.R."/>
            <person name="Privatt S.R."/>
            <person name="Schneider S.L."/>
            <person name="Sharp S."/>
            <person name="Smith T.C."/>
            <person name="Stanton J.D."/>
            <person name="Ullery H.E."/>
            <person name="Wilson R.J."/>
            <person name="Serrano M.G."/>
            <person name="Buck G."/>
            <person name="Lee V."/>
            <person name="Wang Y."/>
            <person name="Carvalho R."/>
            <person name="Voegtly L."/>
            <person name="Shi R."/>
            <person name="Duckworth R."/>
            <person name="Johnson A."/>
            <person name="Loviza R."/>
            <person name="Walstead R."/>
            <person name="Shah Z."/>
            <person name="Kiflezghi M."/>
            <person name="Wade K."/>
            <person name="Ball S.L."/>
            <person name="Bradley K.W."/>
            <person name="Asai D.J."/>
            <person name="Bowman C.A."/>
            <person name="Russell D.A."/>
            <person name="Pope W.H."/>
            <person name="Jacobs-Sera D."/>
            <person name="Hendrix R.W."/>
            <person name="Hatfull G.F."/>
        </authorList>
    </citation>
    <scope>NUCLEOTIDE SEQUENCE</scope>
</reference>
<dbReference type="InterPro" id="IPR006822">
    <property type="entry name" value="Coatomer_esu"/>
</dbReference>
<name>A0A1D1ZWJ5_AUXPR</name>
<evidence type="ECO:0000256" key="3">
    <source>
        <dbReference type="ARBA" id="ARBA00008827"/>
    </source>
</evidence>
<dbReference type="Pfam" id="PF04733">
    <property type="entry name" value="Coatomer_E"/>
    <property type="match status" value="1"/>
</dbReference>
<evidence type="ECO:0008006" key="13">
    <source>
        <dbReference type="Google" id="ProtNLM"/>
    </source>
</evidence>
<keyword evidence="9" id="KW-0472">Membrane</keyword>
<dbReference type="PIRSF" id="PIRSF016478">
    <property type="entry name" value="Coatomer_esu"/>
    <property type="match status" value="1"/>
</dbReference>
<dbReference type="PANTHER" id="PTHR10805:SF0">
    <property type="entry name" value="COATOMER SUBUNIT EPSILON"/>
    <property type="match status" value="1"/>
</dbReference>
<evidence type="ECO:0000256" key="11">
    <source>
        <dbReference type="ARBA" id="ARBA00025582"/>
    </source>
</evidence>
<dbReference type="InterPro" id="IPR011990">
    <property type="entry name" value="TPR-like_helical_dom_sf"/>
</dbReference>
<organism evidence="12">
    <name type="scientific">Auxenochlorella protothecoides</name>
    <name type="common">Green microalga</name>
    <name type="synonym">Chlorella protothecoides</name>
    <dbReference type="NCBI Taxonomy" id="3075"/>
    <lineage>
        <taxon>Eukaryota</taxon>
        <taxon>Viridiplantae</taxon>
        <taxon>Chlorophyta</taxon>
        <taxon>core chlorophytes</taxon>
        <taxon>Trebouxiophyceae</taxon>
        <taxon>Chlorellales</taxon>
        <taxon>Chlorellaceae</taxon>
        <taxon>Auxenochlorella</taxon>
    </lineage>
</organism>
<comment type="function">
    <text evidence="11">The coatomer is a cytosolic protein complex that binds to dilysine motifs and reversibly associates with Golgi non-clathrin-coated vesicles, which further mediate biosynthetic protein transport from the ER, via the Golgi up to the trans Golgi network. The coatomer complex is required for budding from Golgi membranes, and is essential for the retrograde Golgi-to-ER transport of dilysine-tagged proteins.</text>
</comment>
<keyword evidence="5" id="KW-0963">Cytoplasm</keyword>
<keyword evidence="8" id="KW-0333">Golgi apparatus</keyword>
<keyword evidence="10" id="KW-0968">Cytoplasmic vesicle</keyword>
<evidence type="ECO:0000256" key="2">
    <source>
        <dbReference type="ARBA" id="ARBA00004347"/>
    </source>
</evidence>
<proteinExistence type="inferred from homology"/>
<evidence type="ECO:0000256" key="8">
    <source>
        <dbReference type="ARBA" id="ARBA00023034"/>
    </source>
</evidence>
<dbReference type="GO" id="GO:0030126">
    <property type="term" value="C:COPI vesicle coat"/>
    <property type="evidence" value="ECO:0007669"/>
    <property type="project" value="TreeGrafter"/>
</dbReference>
<comment type="subcellular location">
    <subcellularLocation>
        <location evidence="2">Cytoplasmic vesicle</location>
        <location evidence="2">COPI-coated vesicle membrane</location>
        <topology evidence="2">Peripheral membrane protein</topology>
        <orientation evidence="2">Cytoplasmic side</orientation>
    </subcellularLocation>
    <subcellularLocation>
        <location evidence="1">Golgi apparatus membrane</location>
        <topology evidence="1">Peripheral membrane protein</topology>
        <orientation evidence="1">Cytoplasmic side</orientation>
    </subcellularLocation>
</comment>
<gene>
    <name evidence="12" type="ORF">g.1541</name>
</gene>
<evidence type="ECO:0000256" key="6">
    <source>
        <dbReference type="ARBA" id="ARBA00022892"/>
    </source>
</evidence>
<evidence type="ECO:0000256" key="7">
    <source>
        <dbReference type="ARBA" id="ARBA00022927"/>
    </source>
</evidence>
<keyword evidence="4" id="KW-0813">Transport</keyword>
<dbReference type="GO" id="GO:0005198">
    <property type="term" value="F:structural molecule activity"/>
    <property type="evidence" value="ECO:0007669"/>
    <property type="project" value="InterPro"/>
</dbReference>
<accession>A0A1D1ZWJ5</accession>
<dbReference type="EMBL" id="GDKF01007306">
    <property type="protein sequence ID" value="JAT71316.1"/>
    <property type="molecule type" value="Transcribed_RNA"/>
</dbReference>
<protein>
    <recommendedName>
        <fullName evidence="13">Coatomer subunit epsilon</fullName>
    </recommendedName>
</protein>